<evidence type="ECO:0000313" key="7">
    <source>
        <dbReference type="Proteomes" id="UP000287609"/>
    </source>
</evidence>
<dbReference type="EMBL" id="QXGM01000002">
    <property type="protein sequence ID" value="RSX54781.1"/>
    <property type="molecule type" value="Genomic_DNA"/>
</dbReference>
<feature type="compositionally biased region" description="Polar residues" evidence="4">
    <location>
        <begin position="1"/>
        <end position="19"/>
    </location>
</feature>
<dbReference type="Gene3D" id="3.40.1190.20">
    <property type="match status" value="1"/>
</dbReference>
<evidence type="ECO:0000256" key="2">
    <source>
        <dbReference type="ARBA" id="ARBA00022679"/>
    </source>
</evidence>
<feature type="domain" description="Carbohydrate kinase PfkB" evidence="5">
    <location>
        <begin position="46"/>
        <end position="311"/>
    </location>
</feature>
<organism evidence="6 7">
    <name type="scientific">Bifidobacterium dolichotidis</name>
    <dbReference type="NCBI Taxonomy" id="2306976"/>
    <lineage>
        <taxon>Bacteria</taxon>
        <taxon>Bacillati</taxon>
        <taxon>Actinomycetota</taxon>
        <taxon>Actinomycetes</taxon>
        <taxon>Bifidobacteriales</taxon>
        <taxon>Bifidobacteriaceae</taxon>
        <taxon>Bifidobacterium</taxon>
    </lineage>
</organism>
<comment type="similarity">
    <text evidence="1">Belongs to the carbohydrate kinase PfkB family.</text>
</comment>
<gene>
    <name evidence="6" type="ORF">D2E26_0835</name>
</gene>
<evidence type="ECO:0000259" key="5">
    <source>
        <dbReference type="Pfam" id="PF00294"/>
    </source>
</evidence>
<dbReference type="PANTHER" id="PTHR43085:SF57">
    <property type="entry name" value="CARBOHYDRATE KINASE PFKB DOMAIN-CONTAINING PROTEIN"/>
    <property type="match status" value="1"/>
</dbReference>
<name>A0A430FPM4_9BIFI</name>
<comment type="caution">
    <text evidence="6">The sequence shown here is derived from an EMBL/GenBank/DDBJ whole genome shotgun (WGS) entry which is preliminary data.</text>
</comment>
<dbReference type="Proteomes" id="UP000287609">
    <property type="component" value="Unassembled WGS sequence"/>
</dbReference>
<dbReference type="OrthoDB" id="9795789at2"/>
<proteinExistence type="inferred from homology"/>
<dbReference type="GO" id="GO:0016301">
    <property type="term" value="F:kinase activity"/>
    <property type="evidence" value="ECO:0007669"/>
    <property type="project" value="UniProtKB-KW"/>
</dbReference>
<dbReference type="InterPro" id="IPR011611">
    <property type="entry name" value="PfkB_dom"/>
</dbReference>
<reference evidence="6 7" key="1">
    <citation type="submission" date="2018-09" db="EMBL/GenBank/DDBJ databases">
        <title>Characterization of the phylogenetic diversity of five novel species belonging to the genus Bifidobacterium.</title>
        <authorList>
            <person name="Lugli G.A."/>
            <person name="Duranti S."/>
            <person name="Milani C."/>
        </authorList>
    </citation>
    <scope>NUCLEOTIDE SEQUENCE [LARGE SCALE GENOMIC DNA]</scope>
    <source>
        <strain evidence="6 7">2036B</strain>
    </source>
</reference>
<evidence type="ECO:0000313" key="6">
    <source>
        <dbReference type="EMBL" id="RSX54781.1"/>
    </source>
</evidence>
<dbReference type="InterPro" id="IPR029056">
    <property type="entry name" value="Ribokinase-like"/>
</dbReference>
<sequence>MNQAETPQNAADATQTSTDCKCETAEHTPNVLALGELLWDMLPSGKRAGGAPVNFAYHAMKNGTKSTAISAVGEDELGDELVCRAKNAGIHTIVQRNAWPTGTVEVALKEGIPEYTIVRGVAWDHLLYTKELINAVREADAICYGTLALRSPESHDTIVELLKQSKETAMRFFDINLRGDHYSKELIEELLGYATVFKINDAELLLLRDLFNIRNASDAEACNWFMKQYDLDYVILTAGASFSTIFSRSGETSTLKTPHVEVADTVGAGDSFSGTFTARTLLGDSLAEAHAKAVNTAAYVCTQNGAWPAYPTEIPNYLAE</sequence>
<dbReference type="Pfam" id="PF00294">
    <property type="entry name" value="PfkB"/>
    <property type="match status" value="1"/>
</dbReference>
<feature type="region of interest" description="Disordered" evidence="4">
    <location>
        <begin position="1"/>
        <end position="20"/>
    </location>
</feature>
<protein>
    <submittedName>
        <fullName evidence="6">2-dehydro-3-deoxygluconokinase</fullName>
    </submittedName>
</protein>
<evidence type="ECO:0000256" key="3">
    <source>
        <dbReference type="ARBA" id="ARBA00022777"/>
    </source>
</evidence>
<evidence type="ECO:0000256" key="4">
    <source>
        <dbReference type="SAM" id="MobiDB-lite"/>
    </source>
</evidence>
<dbReference type="SUPFAM" id="SSF53613">
    <property type="entry name" value="Ribokinase-like"/>
    <property type="match status" value="1"/>
</dbReference>
<dbReference type="CDD" id="cd01167">
    <property type="entry name" value="bac_FRK"/>
    <property type="match status" value="1"/>
</dbReference>
<evidence type="ECO:0000256" key="1">
    <source>
        <dbReference type="ARBA" id="ARBA00010688"/>
    </source>
</evidence>
<keyword evidence="2" id="KW-0808">Transferase</keyword>
<dbReference type="PANTHER" id="PTHR43085">
    <property type="entry name" value="HEXOKINASE FAMILY MEMBER"/>
    <property type="match status" value="1"/>
</dbReference>
<keyword evidence="3 6" id="KW-0418">Kinase</keyword>
<dbReference type="InterPro" id="IPR050306">
    <property type="entry name" value="PfkB_Carbo_kinase"/>
</dbReference>
<dbReference type="AlphaFoldDB" id="A0A430FPM4"/>
<keyword evidence="7" id="KW-1185">Reference proteome</keyword>
<accession>A0A430FPM4</accession>